<dbReference type="SUPFAM" id="SSF52058">
    <property type="entry name" value="L domain-like"/>
    <property type="match status" value="2"/>
</dbReference>
<keyword evidence="6" id="KW-1185">Reference proteome</keyword>
<dbReference type="GO" id="GO:0005615">
    <property type="term" value="C:extracellular space"/>
    <property type="evidence" value="ECO:0007669"/>
    <property type="project" value="TreeGrafter"/>
</dbReference>
<dbReference type="AlphaFoldDB" id="H3DP80"/>
<reference evidence="5" key="3">
    <citation type="submission" date="2025-09" db="UniProtKB">
        <authorList>
            <consortium name="Ensembl"/>
        </authorList>
    </citation>
    <scope>IDENTIFICATION</scope>
</reference>
<evidence type="ECO:0000313" key="5">
    <source>
        <dbReference type="Ensembl" id="ENSTNIP00000022329.1"/>
    </source>
</evidence>
<dbReference type="Gene3D" id="3.80.10.10">
    <property type="entry name" value="Ribonuclease Inhibitor"/>
    <property type="match status" value="3"/>
</dbReference>
<dbReference type="SMART" id="SM00365">
    <property type="entry name" value="LRR_SD22"/>
    <property type="match status" value="7"/>
</dbReference>
<dbReference type="InterPro" id="IPR003591">
    <property type="entry name" value="Leu-rich_rpt_typical-subtyp"/>
</dbReference>
<evidence type="ECO:0000313" key="6">
    <source>
        <dbReference type="Proteomes" id="UP000007303"/>
    </source>
</evidence>
<accession>H3DP80</accession>
<dbReference type="SMART" id="SM00369">
    <property type="entry name" value="LRR_TYP"/>
    <property type="match status" value="12"/>
</dbReference>
<dbReference type="InParanoid" id="H3DP80"/>
<dbReference type="InterPro" id="IPR050328">
    <property type="entry name" value="Dev_Immune_Receptor"/>
</dbReference>
<dbReference type="Pfam" id="PF13855">
    <property type="entry name" value="LRR_8"/>
    <property type="match status" value="4"/>
</dbReference>
<evidence type="ECO:0000256" key="1">
    <source>
        <dbReference type="ARBA" id="ARBA00022614"/>
    </source>
</evidence>
<organism evidence="5 6">
    <name type="scientific">Tetraodon nigroviridis</name>
    <name type="common">Spotted green pufferfish</name>
    <name type="synonym">Chelonodon nigroviridis</name>
    <dbReference type="NCBI Taxonomy" id="99883"/>
    <lineage>
        <taxon>Eukaryota</taxon>
        <taxon>Metazoa</taxon>
        <taxon>Chordata</taxon>
        <taxon>Craniata</taxon>
        <taxon>Vertebrata</taxon>
        <taxon>Euteleostomi</taxon>
        <taxon>Actinopterygii</taxon>
        <taxon>Neopterygii</taxon>
        <taxon>Teleostei</taxon>
        <taxon>Neoteleostei</taxon>
        <taxon>Acanthomorphata</taxon>
        <taxon>Eupercaria</taxon>
        <taxon>Tetraodontiformes</taxon>
        <taxon>Tetradontoidea</taxon>
        <taxon>Tetraodontidae</taxon>
        <taxon>Tetraodon</taxon>
    </lineage>
</organism>
<dbReference type="PANTHER" id="PTHR24373:SF370">
    <property type="entry name" value="FISH-LIPS, ISOFORM E"/>
    <property type="match status" value="1"/>
</dbReference>
<keyword evidence="3" id="KW-0677">Repeat</keyword>
<dbReference type="Ensembl" id="ENSTNIT00000022568.1">
    <property type="protein sequence ID" value="ENSTNIP00000022329.1"/>
    <property type="gene ID" value="ENSTNIG00000019132.1"/>
</dbReference>
<feature type="signal peptide" evidence="4">
    <location>
        <begin position="1"/>
        <end position="30"/>
    </location>
</feature>
<evidence type="ECO:0008006" key="7">
    <source>
        <dbReference type="Google" id="ProtNLM"/>
    </source>
</evidence>
<dbReference type="PROSITE" id="PS51450">
    <property type="entry name" value="LRR"/>
    <property type="match status" value="2"/>
</dbReference>
<evidence type="ECO:0000256" key="2">
    <source>
        <dbReference type="ARBA" id="ARBA00022729"/>
    </source>
</evidence>
<dbReference type="GeneTree" id="ENSGT00940000162464"/>
<dbReference type="FunFam" id="3.80.10.10:FF:000306">
    <property type="entry name" value="Toll-like receptor 5"/>
    <property type="match status" value="1"/>
</dbReference>
<evidence type="ECO:0000256" key="4">
    <source>
        <dbReference type="SAM" id="SignalP"/>
    </source>
</evidence>
<dbReference type="Proteomes" id="UP000007303">
    <property type="component" value="Unassembled WGS sequence"/>
</dbReference>
<reference evidence="6" key="1">
    <citation type="journal article" date="2004" name="Nature">
        <title>Genome duplication in the teleost fish Tetraodon nigroviridis reveals the early vertebrate proto-karyotype.</title>
        <authorList>
            <person name="Jaillon O."/>
            <person name="Aury J.-M."/>
            <person name="Brunet F."/>
            <person name="Petit J.-L."/>
            <person name="Stange-Thomann N."/>
            <person name="Mauceli E."/>
            <person name="Bouneau L."/>
            <person name="Fischer C."/>
            <person name="Ozouf-Costaz C."/>
            <person name="Bernot A."/>
            <person name="Nicaud S."/>
            <person name="Jaffe D."/>
            <person name="Fisher S."/>
            <person name="Lutfalla G."/>
            <person name="Dossat C."/>
            <person name="Segurens B."/>
            <person name="Dasilva C."/>
            <person name="Salanoubat M."/>
            <person name="Levy M."/>
            <person name="Boudet N."/>
            <person name="Castellano S."/>
            <person name="Anthouard V."/>
            <person name="Jubin C."/>
            <person name="Castelli V."/>
            <person name="Katinka M."/>
            <person name="Vacherie B."/>
            <person name="Biemont C."/>
            <person name="Skalli Z."/>
            <person name="Cattolico L."/>
            <person name="Poulain J."/>
            <person name="De Berardinis V."/>
            <person name="Cruaud C."/>
            <person name="Duprat S."/>
            <person name="Brottier P."/>
            <person name="Coutanceau J.-P."/>
            <person name="Gouzy J."/>
            <person name="Parra G."/>
            <person name="Lardier G."/>
            <person name="Chapple C."/>
            <person name="McKernan K.J."/>
            <person name="McEwan P."/>
            <person name="Bosak S."/>
            <person name="Kellis M."/>
            <person name="Volff J.-N."/>
            <person name="Guigo R."/>
            <person name="Zody M.C."/>
            <person name="Mesirov J."/>
            <person name="Lindblad-Toh K."/>
            <person name="Birren B."/>
            <person name="Nusbaum C."/>
            <person name="Kahn D."/>
            <person name="Robinson-Rechavi M."/>
            <person name="Laudet V."/>
            <person name="Schachter V."/>
            <person name="Quetier F."/>
            <person name="Saurin W."/>
            <person name="Scarpelli C."/>
            <person name="Wincker P."/>
            <person name="Lander E.S."/>
            <person name="Weissenbach J."/>
            <person name="Roest Crollius H."/>
        </authorList>
    </citation>
    <scope>NUCLEOTIDE SEQUENCE [LARGE SCALE GENOMIC DNA]</scope>
</reference>
<proteinExistence type="predicted"/>
<protein>
    <recommendedName>
        <fullName evidence="7">LRRCT domain-containing protein</fullName>
    </recommendedName>
</protein>
<dbReference type="InterPro" id="IPR001611">
    <property type="entry name" value="Leu-rich_rpt"/>
</dbReference>
<dbReference type="PANTHER" id="PTHR24373">
    <property type="entry name" value="SLIT RELATED LEUCINE-RICH REPEAT NEURONAL PROTEIN"/>
    <property type="match status" value="1"/>
</dbReference>
<keyword evidence="1" id="KW-0433">Leucine-rich repeat</keyword>
<name>H3DP80_TETNG</name>
<reference evidence="5" key="2">
    <citation type="submission" date="2025-08" db="UniProtKB">
        <authorList>
            <consortium name="Ensembl"/>
        </authorList>
    </citation>
    <scope>IDENTIFICATION</scope>
</reference>
<dbReference type="HOGENOM" id="CLU_006000_4_2_1"/>
<sequence length="645" mass="70671">LLDPSSRTMWTLVLQASVFCVLVQLPGCLPSCVSRGSAAFCSLQRLSRVPALPPHVTHLYLDMNRIALVDASSFWGLERLQVLDLGGQRVPLVIRKEAFSRLGHLRRLVLGSNLGLRLEPGAFAGLSRLQALHLDHCSLNDSILAERYLEPLTSLETLNLFGNQIKRVRPSAFFGNLTELRSLNLRLNSIERLCEADLQGFQGRHFGVLDVSSVQLGAMSKPGFDWKTCGNPFRGMSFQTLDLSHNGFGVAKSKRFFSAVEGTKISHLRLSGYMGKGFSFDNLPDPDNSTFQGLSNSSVLTLDLSKGRIFALRPGVFGWLQEVTSIDLSQNRVNQIHRNAFDGLEGHLNVLNLSHNLLGEYAHTFASLSSLKVLDLSHNHIGVLGYGSFRGLPQLEALFLTGNSLPNLGFPSPLPRLQYLLLGDNKLSSASGLAPFAGTVKHLDVQNRLTNLEDLHVLLAQLSQLQTLLFGGNAIRWCSLRTNASAPAWNRLHTLDLHGSSLQAVWQGRCLSVFDGLGRVLDLDLSSNALQTLPPGVFKGLASVARMDLSSNALTYLQPGVLPKSLRKLDLSNNFIAAPEPAALRSLSHLGLASNRFHCDLNLRSFLAWLNQTSVTLLSPADRLRCEFPPGLYKVPLLEFSAGVL</sequence>
<dbReference type="STRING" id="99883.ENSTNIP00000022329"/>
<evidence type="ECO:0000256" key="3">
    <source>
        <dbReference type="ARBA" id="ARBA00022737"/>
    </source>
</evidence>
<dbReference type="OMA" id="RVNQIHR"/>
<dbReference type="Pfam" id="PF00560">
    <property type="entry name" value="LRR_1"/>
    <property type="match status" value="1"/>
</dbReference>
<dbReference type="InterPro" id="IPR032675">
    <property type="entry name" value="LRR_dom_sf"/>
</dbReference>
<keyword evidence="2 4" id="KW-0732">Signal</keyword>
<feature type="chain" id="PRO_5003583519" description="LRRCT domain-containing protein" evidence="4">
    <location>
        <begin position="31"/>
        <end position="645"/>
    </location>
</feature>
<dbReference type="GO" id="GO:0031012">
    <property type="term" value="C:extracellular matrix"/>
    <property type="evidence" value="ECO:0007669"/>
    <property type="project" value="TreeGrafter"/>
</dbReference>